<dbReference type="SUPFAM" id="SSF55486">
    <property type="entry name" value="Metalloproteases ('zincins'), catalytic domain"/>
    <property type="match status" value="1"/>
</dbReference>
<protein>
    <submittedName>
        <fullName evidence="3">M12 family metallopeptidase</fullName>
    </submittedName>
</protein>
<feature type="chain" id="PRO_5047469139" evidence="1">
    <location>
        <begin position="22"/>
        <end position="427"/>
    </location>
</feature>
<dbReference type="InterPro" id="IPR024079">
    <property type="entry name" value="MetalloPept_cat_dom_sf"/>
</dbReference>
<keyword evidence="3" id="KW-0614">Plasmid</keyword>
<organism evidence="3 4">
    <name type="scientific">Aquincola tertiaricarbonis</name>
    <dbReference type="NCBI Taxonomy" id="391953"/>
    <lineage>
        <taxon>Bacteria</taxon>
        <taxon>Pseudomonadati</taxon>
        <taxon>Pseudomonadota</taxon>
        <taxon>Betaproteobacteria</taxon>
        <taxon>Burkholderiales</taxon>
        <taxon>Sphaerotilaceae</taxon>
        <taxon>Aquincola</taxon>
    </lineage>
</organism>
<dbReference type="InterPro" id="IPR006026">
    <property type="entry name" value="Peptidase_Metallo"/>
</dbReference>
<dbReference type="SMART" id="SM00235">
    <property type="entry name" value="ZnMc"/>
    <property type="match status" value="1"/>
</dbReference>
<accession>A0ABY4SIL1</accession>
<sequence length="427" mass="47392">MQAKILFISFAAALASGLVWSQSNSFVEPDLAEGLPEHLLYLYSGSEKPSPEGTANQLFASLRRWEPGRRLRVCYFQGNAGVASLIQEVASEWNKHSSVKFDFGDTNGKWPNCLSPSAGFFEVRIGFNSAGYWSMIGTDSETRFSGLQPSMNFEGFNRTYFAEPSQSSNVVVSASAYHRAIILHEFGHALGLLHEQQNPSLKCHEQIKWTGPGNVYEYYKRPPNRWEPETVDRNFGFIWQFDPDFVGWEDDVHSIMMYDIPPAILKSGINSNCASRKNHELSKRDIKLVATIYPAQQGKTPVDLPMSSSRQPPVASATNAFEAQDTTRRIVADLQSDDAFTRRNARLRLATVLPVLPSATTTSLVDELLSGDYRQKLGLAAALANTPKTFQLPNSARAQVSKAASVASDPILKKQLQLANKPKLQVD</sequence>
<keyword evidence="1" id="KW-0732">Signal</keyword>
<dbReference type="EMBL" id="CP097637">
    <property type="protein sequence ID" value="URI11972.1"/>
    <property type="molecule type" value="Genomic_DNA"/>
</dbReference>
<reference evidence="3" key="1">
    <citation type="submission" date="2022-05" db="EMBL/GenBank/DDBJ databases">
        <title>An RpoN-dependent PEP-CTERM gene is involved in floc formation of an Aquincola tertiaricarbonis strain.</title>
        <authorList>
            <person name="Qiu D."/>
            <person name="Xia M."/>
        </authorList>
    </citation>
    <scope>NUCLEOTIDE SEQUENCE</scope>
    <source>
        <strain evidence="3">RN12</strain>
        <plasmid evidence="3">A</plasmid>
    </source>
</reference>
<evidence type="ECO:0000313" key="3">
    <source>
        <dbReference type="EMBL" id="URI11972.1"/>
    </source>
</evidence>
<evidence type="ECO:0000256" key="1">
    <source>
        <dbReference type="SAM" id="SignalP"/>
    </source>
</evidence>
<evidence type="ECO:0000313" key="4">
    <source>
        <dbReference type="Proteomes" id="UP001056201"/>
    </source>
</evidence>
<proteinExistence type="predicted"/>
<feature type="domain" description="Peptidase metallopeptidase" evidence="2">
    <location>
        <begin position="61"/>
        <end position="237"/>
    </location>
</feature>
<geneLocation type="plasmid" evidence="3 4">
    <name>A</name>
</geneLocation>
<dbReference type="Gene3D" id="3.40.390.10">
    <property type="entry name" value="Collagenase (Catalytic Domain)"/>
    <property type="match status" value="1"/>
</dbReference>
<name>A0ABY4SIL1_AQUTE</name>
<gene>
    <name evidence="3" type="ORF">MW290_32280</name>
</gene>
<dbReference type="Proteomes" id="UP001056201">
    <property type="component" value="Plasmid A"/>
</dbReference>
<feature type="signal peptide" evidence="1">
    <location>
        <begin position="1"/>
        <end position="21"/>
    </location>
</feature>
<dbReference type="RefSeq" id="WP_250200164.1">
    <property type="nucleotide sequence ID" value="NZ_CP097637.1"/>
</dbReference>
<evidence type="ECO:0000259" key="2">
    <source>
        <dbReference type="SMART" id="SM00235"/>
    </source>
</evidence>
<keyword evidence="4" id="KW-1185">Reference proteome</keyword>